<dbReference type="Gene3D" id="3.30.160.390">
    <property type="entry name" value="Integrase, DNA-binding domain"/>
    <property type="match status" value="1"/>
</dbReference>
<dbReference type="Pfam" id="PF00589">
    <property type="entry name" value="Phage_integrase"/>
    <property type="match status" value="1"/>
</dbReference>
<dbReference type="GO" id="GO:0006310">
    <property type="term" value="P:DNA recombination"/>
    <property type="evidence" value="ECO:0007669"/>
    <property type="project" value="UniProtKB-KW"/>
</dbReference>
<keyword evidence="3" id="KW-0238">DNA-binding</keyword>
<dbReference type="Proteomes" id="UP000195273">
    <property type="component" value="Chromosome"/>
</dbReference>
<evidence type="ECO:0000256" key="2">
    <source>
        <dbReference type="ARBA" id="ARBA00022908"/>
    </source>
</evidence>
<dbReference type="Gene3D" id="1.10.150.130">
    <property type="match status" value="1"/>
</dbReference>
<dbReference type="PANTHER" id="PTHR30629">
    <property type="entry name" value="PROPHAGE INTEGRASE"/>
    <property type="match status" value="1"/>
</dbReference>
<name>A0A1Y0EDV5_9RHOB</name>
<dbReference type="PROSITE" id="PS51898">
    <property type="entry name" value="TYR_RECOMBINASE"/>
    <property type="match status" value="1"/>
</dbReference>
<dbReference type="PANTHER" id="PTHR30629:SF2">
    <property type="entry name" value="PROPHAGE INTEGRASE INTS-RELATED"/>
    <property type="match status" value="1"/>
</dbReference>
<dbReference type="AlphaFoldDB" id="A0A1Y0EDV5"/>
<organism evidence="6 7">
    <name type="scientific">Yoonia vestfoldensis</name>
    <dbReference type="NCBI Taxonomy" id="245188"/>
    <lineage>
        <taxon>Bacteria</taxon>
        <taxon>Pseudomonadati</taxon>
        <taxon>Pseudomonadota</taxon>
        <taxon>Alphaproteobacteria</taxon>
        <taxon>Rhodobacterales</taxon>
        <taxon>Paracoccaceae</taxon>
        <taxon>Yoonia</taxon>
    </lineage>
</organism>
<dbReference type="InterPro" id="IPR011010">
    <property type="entry name" value="DNA_brk_join_enz"/>
</dbReference>
<evidence type="ECO:0000256" key="1">
    <source>
        <dbReference type="ARBA" id="ARBA00008857"/>
    </source>
</evidence>
<feature type="domain" description="Tyr recombinase" evidence="5">
    <location>
        <begin position="205"/>
        <end position="377"/>
    </location>
</feature>
<dbReference type="InterPro" id="IPR010998">
    <property type="entry name" value="Integrase_recombinase_N"/>
</dbReference>
<dbReference type="InterPro" id="IPR038488">
    <property type="entry name" value="Integrase_DNA-bd_sf"/>
</dbReference>
<proteinExistence type="inferred from homology"/>
<dbReference type="EMBL" id="CP021431">
    <property type="protein sequence ID" value="ARU01670.1"/>
    <property type="molecule type" value="Genomic_DNA"/>
</dbReference>
<dbReference type="InterPro" id="IPR002104">
    <property type="entry name" value="Integrase_catalytic"/>
</dbReference>
<protein>
    <submittedName>
        <fullName evidence="6">Tyrosine recombinase XerC</fullName>
    </submittedName>
</protein>
<evidence type="ECO:0000313" key="7">
    <source>
        <dbReference type="Proteomes" id="UP000195273"/>
    </source>
</evidence>
<evidence type="ECO:0000313" key="6">
    <source>
        <dbReference type="EMBL" id="ARU01670.1"/>
    </source>
</evidence>
<dbReference type="Pfam" id="PF13356">
    <property type="entry name" value="Arm-DNA-bind_3"/>
    <property type="match status" value="1"/>
</dbReference>
<evidence type="ECO:0000256" key="3">
    <source>
        <dbReference type="ARBA" id="ARBA00023125"/>
    </source>
</evidence>
<sequence length="401" mass="45621">MPKARLDTRFLSHACCPDGKRKETYFDTSMRGLCLEVRVSGGRTFYLRYRDTRGKTRYAKLADAQHVTLPQARTLCDRMRNKIAMGIDPLAERAVKRQVPTFADFARDRYMPFSQANKRSWQTDDTLIRTHLIPAFGSKHLDEITTEDVLTMQQAGLTAGAAPGSVNRRLILLRYMFNLAWRDWKIAGVTENPTHGIRLLKENNKKERYVRAEEVKRLYHEVCKSQNTMLKHIVAYLLLTGARRNEALHATWQDVDLVKGMWRIPETKSGYARHLPLNDGAMAVLQQVQGCSRSQYIFGNPKTGKPYVHVFYAWNTARKKAGLPDVRLHDLRHTLASLLINNGRSIYEVQKLLGHTQIKTTQRYAHLTQETLLDASNIGTAAMAATLGMGSHGDVIQGRLC</sequence>
<reference evidence="6 7" key="1">
    <citation type="submission" date="2017-05" db="EMBL/GenBank/DDBJ databases">
        <title>Genome Sequence of Loktanella vestfoldensis Strain SMR4r Isolated from a Culture of the Diatom Skeletonema marinoi.</title>
        <authorList>
            <person name="Topel M."/>
            <person name="Pinder M.I.M."/>
            <person name="Johansson O.N."/>
            <person name="Kourtchenko O."/>
            <person name="Godhe A."/>
            <person name="Clarke A.K."/>
        </authorList>
    </citation>
    <scope>NUCLEOTIDE SEQUENCE [LARGE SCALE GENOMIC DNA]</scope>
    <source>
        <strain evidence="6 7">SMR4r</strain>
    </source>
</reference>
<dbReference type="GO" id="GO:0003677">
    <property type="term" value="F:DNA binding"/>
    <property type="evidence" value="ECO:0007669"/>
    <property type="project" value="UniProtKB-KW"/>
</dbReference>
<dbReference type="OrthoDB" id="7222937at2"/>
<comment type="similarity">
    <text evidence="1">Belongs to the 'phage' integrase family.</text>
</comment>
<evidence type="ECO:0000259" key="5">
    <source>
        <dbReference type="PROSITE" id="PS51898"/>
    </source>
</evidence>
<dbReference type="InterPro" id="IPR013762">
    <property type="entry name" value="Integrase-like_cat_sf"/>
</dbReference>
<dbReference type="InterPro" id="IPR025166">
    <property type="entry name" value="Integrase_DNA_bind_dom"/>
</dbReference>
<dbReference type="SUPFAM" id="SSF56349">
    <property type="entry name" value="DNA breaking-rejoining enzymes"/>
    <property type="match status" value="1"/>
</dbReference>
<accession>A0A1Y0EDV5</accession>
<keyword evidence="7" id="KW-1185">Reference proteome</keyword>
<dbReference type="KEGG" id="lvs:LOKVESSMR4R_02366"/>
<dbReference type="Gene3D" id="1.10.443.10">
    <property type="entry name" value="Intergrase catalytic core"/>
    <property type="match status" value="1"/>
</dbReference>
<keyword evidence="2" id="KW-0229">DNA integration</keyword>
<dbReference type="CDD" id="cd00796">
    <property type="entry name" value="INT_Rci_Hp1_C"/>
    <property type="match status" value="1"/>
</dbReference>
<evidence type="ECO:0000256" key="4">
    <source>
        <dbReference type="ARBA" id="ARBA00023172"/>
    </source>
</evidence>
<dbReference type="RefSeq" id="WP_087208610.1">
    <property type="nucleotide sequence ID" value="NZ_CP021431.1"/>
</dbReference>
<gene>
    <name evidence="6" type="primary">xerC</name>
    <name evidence="6" type="ORF">LOKVESSMR4R_02366</name>
</gene>
<keyword evidence="4" id="KW-0233">DNA recombination</keyword>
<dbReference type="InterPro" id="IPR050808">
    <property type="entry name" value="Phage_Integrase"/>
</dbReference>
<dbReference type="GO" id="GO:0015074">
    <property type="term" value="P:DNA integration"/>
    <property type="evidence" value="ECO:0007669"/>
    <property type="project" value="UniProtKB-KW"/>
</dbReference>